<organism evidence="1 2">
    <name type="scientific">Janibacter limosus</name>
    <dbReference type="NCBI Taxonomy" id="53458"/>
    <lineage>
        <taxon>Bacteria</taxon>
        <taxon>Bacillati</taxon>
        <taxon>Actinomycetota</taxon>
        <taxon>Actinomycetes</taxon>
        <taxon>Micrococcales</taxon>
        <taxon>Intrasporangiaceae</taxon>
        <taxon>Janibacter</taxon>
    </lineage>
</organism>
<evidence type="ECO:0000313" key="1">
    <source>
        <dbReference type="EMBL" id="UUZ44611.1"/>
    </source>
</evidence>
<protein>
    <submittedName>
        <fullName evidence="1">Uncharacterized protein</fullName>
    </submittedName>
</protein>
<reference evidence="1" key="1">
    <citation type="submission" date="2021-11" db="EMBL/GenBank/DDBJ databases">
        <title>Study of the species diversity of bacterial strains isolated from a unique natural object - Shulgan-Tash cave (Bashkiria).</title>
        <authorList>
            <person name="Sazanova A.L."/>
            <person name="Chirak E.R."/>
            <person name="Safronova V.I."/>
        </authorList>
    </citation>
    <scope>NUCLEOTIDE SEQUENCE</scope>
    <source>
        <strain evidence="1">P1</strain>
    </source>
</reference>
<evidence type="ECO:0000313" key="2">
    <source>
        <dbReference type="Proteomes" id="UP001059663"/>
    </source>
</evidence>
<proteinExistence type="predicted"/>
<gene>
    <name evidence="1" type="ORF">LP422_20025</name>
</gene>
<name>A0AC61U3K2_9MICO</name>
<sequence>MAKEARVAPLRGAGGARIVTLELGGHTVGSADPADRLFAALPERQVDTLGLAGVG</sequence>
<dbReference type="Proteomes" id="UP001059663">
    <property type="component" value="Chromosome"/>
</dbReference>
<dbReference type="EMBL" id="CP087977">
    <property type="protein sequence ID" value="UUZ44611.1"/>
    <property type="molecule type" value="Genomic_DNA"/>
</dbReference>
<accession>A0AC61U3K2</accession>